<evidence type="ECO:0000256" key="1">
    <source>
        <dbReference type="ARBA" id="ARBA00004651"/>
    </source>
</evidence>
<evidence type="ECO:0000313" key="9">
    <source>
        <dbReference type="EMBL" id="RGA01155.1"/>
    </source>
</evidence>
<dbReference type="Proteomes" id="UP000262538">
    <property type="component" value="Unassembled WGS sequence"/>
</dbReference>
<evidence type="ECO:0000313" key="10">
    <source>
        <dbReference type="Proteomes" id="UP000262538"/>
    </source>
</evidence>
<protein>
    <submittedName>
        <fullName evidence="9">ABC transporter permease</fullName>
    </submittedName>
</protein>
<comment type="similarity">
    <text evidence="7">Belongs to the binding-protein-dependent transport system permease family.</text>
</comment>
<keyword evidence="3" id="KW-1003">Cell membrane</keyword>
<keyword evidence="2 7" id="KW-0813">Transport</keyword>
<accession>A0ABX9LB18</accession>
<keyword evidence="4 7" id="KW-0812">Transmembrane</keyword>
<comment type="caution">
    <text evidence="9">The sequence shown here is derived from an EMBL/GenBank/DDBJ whole genome shotgun (WGS) entry which is preliminary data.</text>
</comment>
<dbReference type="PROSITE" id="PS50928">
    <property type="entry name" value="ABC_TM1"/>
    <property type="match status" value="1"/>
</dbReference>
<evidence type="ECO:0000256" key="7">
    <source>
        <dbReference type="RuleBase" id="RU363032"/>
    </source>
</evidence>
<keyword evidence="10" id="KW-1185">Reference proteome</keyword>
<evidence type="ECO:0000256" key="6">
    <source>
        <dbReference type="ARBA" id="ARBA00023136"/>
    </source>
</evidence>
<comment type="subcellular location">
    <subcellularLocation>
        <location evidence="1 7">Cell membrane</location>
        <topology evidence="1 7">Multi-pass membrane protein</topology>
    </subcellularLocation>
</comment>
<dbReference type="InterPro" id="IPR000515">
    <property type="entry name" value="MetI-like"/>
</dbReference>
<evidence type="ECO:0000256" key="5">
    <source>
        <dbReference type="ARBA" id="ARBA00022989"/>
    </source>
</evidence>
<dbReference type="EMBL" id="QFZU02000181">
    <property type="protein sequence ID" value="RGA01155.1"/>
    <property type="molecule type" value="Genomic_DNA"/>
</dbReference>
<gene>
    <name evidence="9" type="ORF">DI270_031130</name>
</gene>
<feature type="transmembrane region" description="Helical" evidence="7">
    <location>
        <begin position="126"/>
        <end position="146"/>
    </location>
</feature>
<feature type="transmembrane region" description="Helical" evidence="7">
    <location>
        <begin position="93"/>
        <end position="114"/>
    </location>
</feature>
<dbReference type="Pfam" id="PF00528">
    <property type="entry name" value="BPD_transp_1"/>
    <property type="match status" value="1"/>
</dbReference>
<evidence type="ECO:0000256" key="2">
    <source>
        <dbReference type="ARBA" id="ARBA00022448"/>
    </source>
</evidence>
<feature type="transmembrane region" description="Helical" evidence="7">
    <location>
        <begin position="152"/>
        <end position="171"/>
    </location>
</feature>
<dbReference type="Gene3D" id="1.10.3720.10">
    <property type="entry name" value="MetI-like"/>
    <property type="match status" value="1"/>
</dbReference>
<name>A0ABX9LB18_9ACTN</name>
<keyword evidence="5 7" id="KW-1133">Transmembrane helix</keyword>
<evidence type="ECO:0000259" key="8">
    <source>
        <dbReference type="PROSITE" id="PS50928"/>
    </source>
</evidence>
<dbReference type="SUPFAM" id="SSF161098">
    <property type="entry name" value="MetI-like"/>
    <property type="match status" value="1"/>
</dbReference>
<evidence type="ECO:0000256" key="3">
    <source>
        <dbReference type="ARBA" id="ARBA00022475"/>
    </source>
</evidence>
<sequence length="283" mass="29575">MSVAGIETGTAPHAGGAPAVRAAAVGAAVRSAGRRSYRWVSPVAVVLVWQAASGSGLLPARLLAAPSQIAATALDLVRSGTLPTAIAVSLERVLLGFAAGAAAGIVLALVAGLSRAGENAVDPIMQMLRALPFFGLIPLFILWFGIGETPKVLLVALAVSFPLYLNTFSGIRGVDAKLAELARTLRLGRAALVRHIVLPGALPQTLVGLRQSLGVAWLALIVAEQINADAGLGYMINDAREFLRTDVIVVGLLVYSALGLLTDALVRLLERRALGWRREFLSR</sequence>
<proteinExistence type="inferred from homology"/>
<reference evidence="9 10" key="1">
    <citation type="submission" date="2018-08" db="EMBL/GenBank/DDBJ databases">
        <title>Microbispora. triticiradicis sp. nov., a novel actinomycete isolated from the root of wheat (Triticum aestivum L.)).</title>
        <authorList>
            <person name="Han C."/>
        </authorList>
    </citation>
    <scope>NUCLEOTIDE SEQUENCE [LARGE SCALE GENOMIC DNA]</scope>
    <source>
        <strain evidence="9 10">NEAU-HRDPA2-9</strain>
    </source>
</reference>
<feature type="transmembrane region" description="Helical" evidence="7">
    <location>
        <begin position="248"/>
        <end position="269"/>
    </location>
</feature>
<evidence type="ECO:0000256" key="4">
    <source>
        <dbReference type="ARBA" id="ARBA00022692"/>
    </source>
</evidence>
<keyword evidence="6 7" id="KW-0472">Membrane</keyword>
<dbReference type="PANTHER" id="PTHR30151">
    <property type="entry name" value="ALKANE SULFONATE ABC TRANSPORTER-RELATED, MEMBRANE SUBUNIT"/>
    <property type="match status" value="1"/>
</dbReference>
<dbReference type="InterPro" id="IPR035906">
    <property type="entry name" value="MetI-like_sf"/>
</dbReference>
<dbReference type="CDD" id="cd06261">
    <property type="entry name" value="TM_PBP2"/>
    <property type="match status" value="1"/>
</dbReference>
<organism evidence="9 10">
    <name type="scientific">Microbispora triticiradicis</name>
    <dbReference type="NCBI Taxonomy" id="2200763"/>
    <lineage>
        <taxon>Bacteria</taxon>
        <taxon>Bacillati</taxon>
        <taxon>Actinomycetota</taxon>
        <taxon>Actinomycetes</taxon>
        <taxon>Streptosporangiales</taxon>
        <taxon>Streptosporangiaceae</taxon>
        <taxon>Microbispora</taxon>
    </lineage>
</organism>
<dbReference type="PANTHER" id="PTHR30151:SF38">
    <property type="entry name" value="ALIPHATIC SULFONATES TRANSPORT PERMEASE PROTEIN SSUC-RELATED"/>
    <property type="match status" value="1"/>
</dbReference>
<feature type="domain" description="ABC transmembrane type-1" evidence="8">
    <location>
        <begin position="82"/>
        <end position="266"/>
    </location>
</feature>